<feature type="transmembrane region" description="Helical" evidence="6">
    <location>
        <begin position="178"/>
        <end position="200"/>
    </location>
</feature>
<evidence type="ECO:0000256" key="3">
    <source>
        <dbReference type="ARBA" id="ARBA00022989"/>
    </source>
</evidence>
<dbReference type="SUPFAM" id="SSF81321">
    <property type="entry name" value="Family A G protein-coupled receptor-like"/>
    <property type="match status" value="1"/>
</dbReference>
<evidence type="ECO:0000256" key="4">
    <source>
        <dbReference type="ARBA" id="ARBA00023136"/>
    </source>
</evidence>
<feature type="transmembrane region" description="Helical" evidence="6">
    <location>
        <begin position="40"/>
        <end position="67"/>
    </location>
</feature>
<organism evidence="8 9">
    <name type="scientific">Mytilus edulis</name>
    <name type="common">Blue mussel</name>
    <dbReference type="NCBI Taxonomy" id="6550"/>
    <lineage>
        <taxon>Eukaryota</taxon>
        <taxon>Metazoa</taxon>
        <taxon>Spiralia</taxon>
        <taxon>Lophotrochozoa</taxon>
        <taxon>Mollusca</taxon>
        <taxon>Bivalvia</taxon>
        <taxon>Autobranchia</taxon>
        <taxon>Pteriomorphia</taxon>
        <taxon>Mytilida</taxon>
        <taxon>Mytiloidea</taxon>
        <taxon>Mytilidae</taxon>
        <taxon>Mytilinae</taxon>
        <taxon>Mytilus</taxon>
    </lineage>
</organism>
<dbReference type="InterPro" id="IPR017452">
    <property type="entry name" value="GPCR_Rhodpsn_7TM"/>
</dbReference>
<dbReference type="GO" id="GO:0004930">
    <property type="term" value="F:G protein-coupled receptor activity"/>
    <property type="evidence" value="ECO:0007669"/>
    <property type="project" value="UniProtKB-KW"/>
</dbReference>
<reference evidence="8" key="1">
    <citation type="submission" date="2021-03" db="EMBL/GenBank/DDBJ databases">
        <authorList>
            <person name="Bekaert M."/>
        </authorList>
    </citation>
    <scope>NUCLEOTIDE SEQUENCE</scope>
</reference>
<dbReference type="PANTHER" id="PTHR46641:SF2">
    <property type="entry name" value="FMRFAMIDE RECEPTOR"/>
    <property type="match status" value="1"/>
</dbReference>
<feature type="transmembrane region" description="Helical" evidence="6">
    <location>
        <begin position="216"/>
        <end position="240"/>
    </location>
</feature>
<proteinExistence type="inferred from homology"/>
<evidence type="ECO:0000256" key="1">
    <source>
        <dbReference type="ARBA" id="ARBA00004370"/>
    </source>
</evidence>
<keyword evidence="3 6" id="KW-1133">Transmembrane helix</keyword>
<evidence type="ECO:0000256" key="5">
    <source>
        <dbReference type="RuleBase" id="RU000688"/>
    </source>
</evidence>
<dbReference type="CDD" id="cd14978">
    <property type="entry name" value="7tmA_FMRFamide_R-like"/>
    <property type="match status" value="1"/>
</dbReference>
<dbReference type="GO" id="GO:0016020">
    <property type="term" value="C:membrane"/>
    <property type="evidence" value="ECO:0007669"/>
    <property type="project" value="UniProtKB-SubCell"/>
</dbReference>
<comment type="subcellular location">
    <subcellularLocation>
        <location evidence="1">Membrane</location>
    </subcellularLocation>
</comment>
<dbReference type="OrthoDB" id="10011262at2759"/>
<comment type="similarity">
    <text evidence="5">Belongs to the G-protein coupled receptor 1 family.</text>
</comment>
<keyword evidence="9" id="KW-1185">Reference proteome</keyword>
<evidence type="ECO:0000313" key="8">
    <source>
        <dbReference type="EMBL" id="CAG2234868.1"/>
    </source>
</evidence>
<feature type="transmembrane region" description="Helical" evidence="6">
    <location>
        <begin position="79"/>
        <end position="103"/>
    </location>
</feature>
<name>A0A8S3TMI3_MYTED</name>
<dbReference type="AlphaFoldDB" id="A0A8S3TMI3"/>
<dbReference type="PANTHER" id="PTHR46641">
    <property type="entry name" value="FMRFAMIDE RECEPTOR-RELATED"/>
    <property type="match status" value="1"/>
</dbReference>
<dbReference type="Gene3D" id="1.20.1070.10">
    <property type="entry name" value="Rhodopsin 7-helix transmembrane proteins"/>
    <property type="match status" value="1"/>
</dbReference>
<dbReference type="InterPro" id="IPR000276">
    <property type="entry name" value="GPCR_Rhodpsn"/>
</dbReference>
<evidence type="ECO:0000313" key="9">
    <source>
        <dbReference type="Proteomes" id="UP000683360"/>
    </source>
</evidence>
<evidence type="ECO:0000256" key="6">
    <source>
        <dbReference type="SAM" id="Phobius"/>
    </source>
</evidence>
<dbReference type="Proteomes" id="UP000683360">
    <property type="component" value="Unassembled WGS sequence"/>
</dbReference>
<gene>
    <name evidence="8" type="ORF">MEDL_47472</name>
</gene>
<keyword evidence="4 6" id="KW-0472">Membrane</keyword>
<keyword evidence="5" id="KW-0297">G-protein coupled receptor</keyword>
<sequence>MRLVSGLILYPLVCFVALPANIITIVVFTRKKLKSSTSIFLLNLAISDIIKICNDIMYFVSILLTVISPDIGKRVLMFIYPYAHYIFNSSMTCAAWLIVAVAIERYLLVCHSTQAKTICTIPRALILSNAIAFASFATSTPYLFKYQHSTVFASNGTLHILEISNLWKNDMFSTAFNIFHYVFRSVVPIILLVVYSLLIIRRLRQCRFKHRKRRTVLCLLMVIISFVICATPDTVLSAVLQTGYREASYLIRGIREITDFLLLLNTGSNFIIYSALNTKFCKTLKEIVTRRGHSRKL</sequence>
<dbReference type="Pfam" id="PF00001">
    <property type="entry name" value="7tm_1"/>
    <property type="match status" value="1"/>
</dbReference>
<feature type="transmembrane region" description="Helical" evidence="6">
    <location>
        <begin position="260"/>
        <end position="276"/>
    </location>
</feature>
<keyword evidence="5" id="KW-0807">Transducer</keyword>
<dbReference type="PROSITE" id="PS50262">
    <property type="entry name" value="G_PROTEIN_RECEP_F1_2"/>
    <property type="match status" value="1"/>
</dbReference>
<keyword evidence="2 5" id="KW-0812">Transmembrane</keyword>
<dbReference type="EMBL" id="CAJPWZ010002273">
    <property type="protein sequence ID" value="CAG2234868.1"/>
    <property type="molecule type" value="Genomic_DNA"/>
</dbReference>
<accession>A0A8S3TMI3</accession>
<feature type="domain" description="G-protein coupled receptors family 1 profile" evidence="7">
    <location>
        <begin position="20"/>
        <end position="273"/>
    </location>
</feature>
<dbReference type="InterPro" id="IPR052954">
    <property type="entry name" value="GPCR-Ligand_Int"/>
</dbReference>
<feature type="transmembrane region" description="Helical" evidence="6">
    <location>
        <begin position="124"/>
        <end position="144"/>
    </location>
</feature>
<evidence type="ECO:0000259" key="7">
    <source>
        <dbReference type="PROSITE" id="PS50262"/>
    </source>
</evidence>
<dbReference type="PRINTS" id="PR00237">
    <property type="entry name" value="GPCRRHODOPSN"/>
</dbReference>
<evidence type="ECO:0000256" key="2">
    <source>
        <dbReference type="ARBA" id="ARBA00022692"/>
    </source>
</evidence>
<comment type="caution">
    <text evidence="8">The sequence shown here is derived from an EMBL/GenBank/DDBJ whole genome shotgun (WGS) entry which is preliminary data.</text>
</comment>
<keyword evidence="5" id="KW-0675">Receptor</keyword>
<protein>
    <recommendedName>
        <fullName evidence="7">G-protein coupled receptors family 1 profile domain-containing protein</fullName>
    </recommendedName>
</protein>
<feature type="transmembrane region" description="Helical" evidence="6">
    <location>
        <begin position="6"/>
        <end position="28"/>
    </location>
</feature>
<dbReference type="PROSITE" id="PS00237">
    <property type="entry name" value="G_PROTEIN_RECEP_F1_1"/>
    <property type="match status" value="1"/>
</dbReference>